<dbReference type="RefSeq" id="WP_338503189.1">
    <property type="nucleotide sequence ID" value="NZ_CP145607.1"/>
</dbReference>
<protein>
    <submittedName>
        <fullName evidence="3">TolC family protein</fullName>
    </submittedName>
</protein>
<feature type="chain" id="PRO_5046017267" evidence="2">
    <location>
        <begin position="32"/>
        <end position="432"/>
    </location>
</feature>
<evidence type="ECO:0000313" key="4">
    <source>
        <dbReference type="Proteomes" id="UP001382935"/>
    </source>
</evidence>
<proteinExistence type="inferred from homology"/>
<comment type="similarity">
    <text evidence="1">Belongs to the outer membrane factor (OMF) (TC 1.B.17) family.</text>
</comment>
<name>A0ABZ2G224_9SPHN</name>
<dbReference type="InterPro" id="IPR010131">
    <property type="entry name" value="MdtP/NodT-like"/>
</dbReference>
<keyword evidence="2" id="KW-0732">Signal</keyword>
<dbReference type="Gene3D" id="1.20.1600.10">
    <property type="entry name" value="Outer membrane efflux proteins (OEP)"/>
    <property type="match status" value="1"/>
</dbReference>
<dbReference type="PANTHER" id="PTHR30203:SF24">
    <property type="entry name" value="BLR4935 PROTEIN"/>
    <property type="match status" value="1"/>
</dbReference>
<evidence type="ECO:0000256" key="1">
    <source>
        <dbReference type="ARBA" id="ARBA00007613"/>
    </source>
</evidence>
<organism evidence="3 4">
    <name type="scientific">Sphingomonas kaistensis</name>
    <dbReference type="NCBI Taxonomy" id="298708"/>
    <lineage>
        <taxon>Bacteria</taxon>
        <taxon>Pseudomonadati</taxon>
        <taxon>Pseudomonadota</taxon>
        <taxon>Alphaproteobacteria</taxon>
        <taxon>Sphingomonadales</taxon>
        <taxon>Sphingomonadaceae</taxon>
        <taxon>Sphingomonas</taxon>
    </lineage>
</organism>
<gene>
    <name evidence="3" type="ORF">V6R86_07000</name>
</gene>
<evidence type="ECO:0000313" key="3">
    <source>
        <dbReference type="EMBL" id="WWM70429.1"/>
    </source>
</evidence>
<dbReference type="SUPFAM" id="SSF56954">
    <property type="entry name" value="Outer membrane efflux proteins (OEP)"/>
    <property type="match status" value="1"/>
</dbReference>
<sequence>MFVASLRRRSSGVVSAGFLAAAFLLAVPASAQVDAAPAAGPASTPLSLETALRRALNASPQASVAAARREALQAAQAAAGLKPQPSVDVSVENFGLPMGDLYDQFQVTGTYSQRIERGGKREARVRAVQRDFDLVTAEAIVARLDLIRTVQQIFVEAQAAQARIGIAEERLRVARELSGEVGRRVASAKDPVFAGSRARTGVAEAQVEVRLAVHARDAALKRLAAYWGGSEGERIVSERDFLDLAPAAIAAEPSPADLAVYEARAARAEALTDVQRANAARDPTISGGPRIISTKSIGLVAGVSMPLGGKRLVEARVAEAQAEGRRIAAELAVERYNRERAIALAREKVEESRDEAELIRSEVVPNARTTLEQVRFGYNRGFFSFADVSAAQTTLTNARARMVDAARRYHEARVELDRLTGRFTALAQEAAQ</sequence>
<evidence type="ECO:0000256" key="2">
    <source>
        <dbReference type="SAM" id="SignalP"/>
    </source>
</evidence>
<keyword evidence="4" id="KW-1185">Reference proteome</keyword>
<dbReference type="Pfam" id="PF02321">
    <property type="entry name" value="OEP"/>
    <property type="match status" value="2"/>
</dbReference>
<dbReference type="EMBL" id="CP145607">
    <property type="protein sequence ID" value="WWM70429.1"/>
    <property type="molecule type" value="Genomic_DNA"/>
</dbReference>
<feature type="signal peptide" evidence="2">
    <location>
        <begin position="1"/>
        <end position="31"/>
    </location>
</feature>
<dbReference type="PANTHER" id="PTHR30203">
    <property type="entry name" value="OUTER MEMBRANE CATION EFFLUX PROTEIN"/>
    <property type="match status" value="1"/>
</dbReference>
<reference evidence="3 4" key="1">
    <citation type="submission" date="2024-02" db="EMBL/GenBank/DDBJ databases">
        <title>Full genome sequence of Sphingomonas kaistensis.</title>
        <authorList>
            <person name="Poletto B.L."/>
            <person name="Silva G."/>
            <person name="Galante D."/>
            <person name="Campos K.R."/>
            <person name="Santos M.B.N."/>
            <person name="Sacchi C.T."/>
        </authorList>
    </citation>
    <scope>NUCLEOTIDE SEQUENCE [LARGE SCALE GENOMIC DNA]</scope>
    <source>
        <strain evidence="3 4">MA4R</strain>
    </source>
</reference>
<dbReference type="InterPro" id="IPR003423">
    <property type="entry name" value="OMP_efflux"/>
</dbReference>
<accession>A0ABZ2G224</accession>
<dbReference type="Proteomes" id="UP001382935">
    <property type="component" value="Chromosome"/>
</dbReference>